<evidence type="ECO:0000256" key="1">
    <source>
        <dbReference type="SAM" id="SignalP"/>
    </source>
</evidence>
<comment type="caution">
    <text evidence="2">The sequence shown here is derived from an EMBL/GenBank/DDBJ whole genome shotgun (WGS) entry which is preliminary data.</text>
</comment>
<proteinExistence type="predicted"/>
<sequence length="109" mass="11650">MRTPLALTALLGAAIAVAAALPQTHGAQPPAEPAADTVVSVTGDAANGFEITYYDGSGEYPPTDSEAMAECAEYEPRIERVKCRAEVRTWYRDLATLRDALDWAHASRG</sequence>
<keyword evidence="1" id="KW-0732">Signal</keyword>
<evidence type="ECO:0000313" key="2">
    <source>
        <dbReference type="EMBL" id="TDL43625.1"/>
    </source>
</evidence>
<protein>
    <recommendedName>
        <fullName evidence="4">Secreted protein</fullName>
    </recommendedName>
</protein>
<dbReference type="STRING" id="273677.BW34_00504"/>
<gene>
    <name evidence="2" type="ORF">E2R54_10460</name>
</gene>
<reference evidence="2 3" key="1">
    <citation type="submission" date="2019-03" db="EMBL/GenBank/DDBJ databases">
        <title>Genome Sequencing and Assembly of Various Microbes Isolated from Partially Reclaimed Soil and Acid Mine Drainage (AMD) Site.</title>
        <authorList>
            <person name="Steinbock B."/>
            <person name="Bechtold R."/>
            <person name="Sevigny J.L."/>
            <person name="Thomas D."/>
            <person name="Cuthill L.R."/>
            <person name="Aveiro Johannsen E.J."/>
            <person name="Thomas K."/>
            <person name="Ghosh A."/>
        </authorList>
    </citation>
    <scope>NUCLEOTIDE SEQUENCE [LARGE SCALE GENOMIC DNA]</scope>
    <source>
        <strain evidence="2 3">F-B2</strain>
    </source>
</reference>
<dbReference type="AlphaFoldDB" id="A0A4R5YFR1"/>
<dbReference type="Proteomes" id="UP000295633">
    <property type="component" value="Unassembled WGS sequence"/>
</dbReference>
<dbReference type="RefSeq" id="WP_133399690.1">
    <property type="nucleotide sequence ID" value="NZ_SMZX01000002.1"/>
</dbReference>
<dbReference type="EMBL" id="SMZX01000002">
    <property type="protein sequence ID" value="TDL43625.1"/>
    <property type="molecule type" value="Genomic_DNA"/>
</dbReference>
<name>A0A4R5YFR1_9MICO</name>
<feature type="chain" id="PRO_5039670783" description="Secreted protein" evidence="1">
    <location>
        <begin position="19"/>
        <end position="109"/>
    </location>
</feature>
<organism evidence="2 3">
    <name type="scientific">Microbacterium oleivorans</name>
    <dbReference type="NCBI Taxonomy" id="273677"/>
    <lineage>
        <taxon>Bacteria</taxon>
        <taxon>Bacillati</taxon>
        <taxon>Actinomycetota</taxon>
        <taxon>Actinomycetes</taxon>
        <taxon>Micrococcales</taxon>
        <taxon>Microbacteriaceae</taxon>
        <taxon>Microbacterium</taxon>
    </lineage>
</organism>
<feature type="signal peptide" evidence="1">
    <location>
        <begin position="1"/>
        <end position="18"/>
    </location>
</feature>
<evidence type="ECO:0000313" key="3">
    <source>
        <dbReference type="Proteomes" id="UP000295633"/>
    </source>
</evidence>
<accession>A0A4R5YFR1</accession>
<evidence type="ECO:0008006" key="4">
    <source>
        <dbReference type="Google" id="ProtNLM"/>
    </source>
</evidence>